<reference evidence="1 2" key="1">
    <citation type="submission" date="2024-02" db="EMBL/GenBank/DDBJ databases">
        <title>Janibacter sp. nov., isolated from gut of marine sandworm.</title>
        <authorList>
            <person name="Kim B."/>
            <person name="Jun M.O."/>
            <person name="Shin N.-R."/>
        </authorList>
    </citation>
    <scope>NUCLEOTIDE SEQUENCE [LARGE SCALE GENOMIC DNA]</scope>
    <source>
        <strain evidence="1 2">A1S7</strain>
    </source>
</reference>
<accession>A0ABZ2MIL8</accession>
<organism evidence="1 2">
    <name type="scientific">Janibacter alittae</name>
    <dbReference type="NCBI Taxonomy" id="3115209"/>
    <lineage>
        <taxon>Bacteria</taxon>
        <taxon>Bacillati</taxon>
        <taxon>Actinomycetota</taxon>
        <taxon>Actinomycetes</taxon>
        <taxon>Micrococcales</taxon>
        <taxon>Intrasporangiaceae</taxon>
        <taxon>Janibacter</taxon>
    </lineage>
</organism>
<evidence type="ECO:0000313" key="1">
    <source>
        <dbReference type="EMBL" id="WXB76894.1"/>
    </source>
</evidence>
<dbReference type="Gene3D" id="1.10.287.1060">
    <property type="entry name" value="ESAT-6-like"/>
    <property type="match status" value="1"/>
</dbReference>
<keyword evidence="2" id="KW-1185">Reference proteome</keyword>
<evidence type="ECO:0000313" key="2">
    <source>
        <dbReference type="Proteomes" id="UP001382727"/>
    </source>
</evidence>
<dbReference type="EMBL" id="CP144913">
    <property type="protein sequence ID" value="WXB76894.1"/>
    <property type="molecule type" value="Genomic_DNA"/>
</dbReference>
<dbReference type="SUPFAM" id="SSF140453">
    <property type="entry name" value="EsxAB dimer-like"/>
    <property type="match status" value="1"/>
</dbReference>
<evidence type="ECO:0008006" key="3">
    <source>
        <dbReference type="Google" id="ProtNLM"/>
    </source>
</evidence>
<dbReference type="InterPro" id="IPR036689">
    <property type="entry name" value="ESAT-6-like_sf"/>
</dbReference>
<name>A0ABZ2MIL8_9MICO</name>
<sequence>MDIPHLPTDDLEALARRLERVAEDIHGLAARTAQGTSPSWRGEAADRHRELVARHRADLTALAAAVRDAAAGVRVLAVTAREQLAFLQDAAELAWTPRPIPAVPWSPS</sequence>
<dbReference type="RefSeq" id="WP_338750297.1">
    <property type="nucleotide sequence ID" value="NZ_CP144913.1"/>
</dbReference>
<protein>
    <recommendedName>
        <fullName evidence="3">WXG100 family type VII secretion target</fullName>
    </recommendedName>
</protein>
<dbReference type="Proteomes" id="UP001382727">
    <property type="component" value="Chromosome"/>
</dbReference>
<proteinExistence type="predicted"/>
<gene>
    <name evidence="1" type="ORF">V1351_02205</name>
</gene>